<dbReference type="Pfam" id="PF00990">
    <property type="entry name" value="GGDEF"/>
    <property type="match status" value="1"/>
</dbReference>
<dbReference type="PANTHER" id="PTHR45138">
    <property type="entry name" value="REGULATORY COMPONENTS OF SENSORY TRANSDUCTION SYSTEM"/>
    <property type="match status" value="1"/>
</dbReference>
<evidence type="ECO:0000256" key="2">
    <source>
        <dbReference type="ARBA" id="ARBA00034247"/>
    </source>
</evidence>
<reference evidence="4 5" key="1">
    <citation type="submission" date="2019-03" db="EMBL/GenBank/DDBJ databases">
        <title>Genomic Encyclopedia of Type Strains, Phase IV (KMG-IV): sequencing the most valuable type-strain genomes for metagenomic binning, comparative biology and taxonomic classification.</title>
        <authorList>
            <person name="Goeker M."/>
        </authorList>
    </citation>
    <scope>NUCLEOTIDE SEQUENCE [LARGE SCALE GENOMIC DNA]</scope>
    <source>
        <strain evidence="4 5">DSM 7445</strain>
    </source>
</reference>
<dbReference type="InterPro" id="IPR050469">
    <property type="entry name" value="Diguanylate_Cyclase"/>
</dbReference>
<proteinExistence type="predicted"/>
<dbReference type="InterPro" id="IPR043128">
    <property type="entry name" value="Rev_trsase/Diguanyl_cyclase"/>
</dbReference>
<dbReference type="SMART" id="SM00267">
    <property type="entry name" value="GGDEF"/>
    <property type="match status" value="1"/>
</dbReference>
<evidence type="ECO:0000256" key="1">
    <source>
        <dbReference type="ARBA" id="ARBA00012528"/>
    </source>
</evidence>
<comment type="caution">
    <text evidence="4">The sequence shown here is derived from an EMBL/GenBank/DDBJ whole genome shotgun (WGS) entry which is preliminary data.</text>
</comment>
<evidence type="ECO:0000313" key="4">
    <source>
        <dbReference type="EMBL" id="TCS37393.1"/>
    </source>
</evidence>
<dbReference type="EMBL" id="SLZQ01000004">
    <property type="protein sequence ID" value="TCS37393.1"/>
    <property type="molecule type" value="Genomic_DNA"/>
</dbReference>
<protein>
    <recommendedName>
        <fullName evidence="1">diguanylate cyclase</fullName>
        <ecNumber evidence="1">2.7.7.65</ecNumber>
    </recommendedName>
</protein>
<dbReference type="FunFam" id="3.30.70.270:FF:000001">
    <property type="entry name" value="Diguanylate cyclase domain protein"/>
    <property type="match status" value="1"/>
</dbReference>
<dbReference type="InterPro" id="IPR000160">
    <property type="entry name" value="GGDEF_dom"/>
</dbReference>
<dbReference type="GO" id="GO:0052621">
    <property type="term" value="F:diguanylate cyclase activity"/>
    <property type="evidence" value="ECO:0007669"/>
    <property type="project" value="UniProtKB-EC"/>
</dbReference>
<dbReference type="EC" id="2.7.7.65" evidence="1"/>
<evidence type="ECO:0000313" key="5">
    <source>
        <dbReference type="Proteomes" id="UP000295382"/>
    </source>
</evidence>
<organism evidence="4 5">
    <name type="scientific">Paucimonas lemoignei</name>
    <name type="common">Pseudomonas lemoignei</name>
    <dbReference type="NCBI Taxonomy" id="29443"/>
    <lineage>
        <taxon>Bacteria</taxon>
        <taxon>Pseudomonadati</taxon>
        <taxon>Pseudomonadota</taxon>
        <taxon>Betaproteobacteria</taxon>
        <taxon>Burkholderiales</taxon>
        <taxon>Burkholderiaceae</taxon>
        <taxon>Paucimonas</taxon>
    </lineage>
</organism>
<dbReference type="CDD" id="cd01949">
    <property type="entry name" value="GGDEF"/>
    <property type="match status" value="1"/>
</dbReference>
<keyword evidence="5" id="KW-1185">Reference proteome</keyword>
<accession>A0A4R3HXP5</accession>
<dbReference type="AlphaFoldDB" id="A0A4R3HXP5"/>
<dbReference type="GO" id="GO:0005886">
    <property type="term" value="C:plasma membrane"/>
    <property type="evidence" value="ECO:0007669"/>
    <property type="project" value="TreeGrafter"/>
</dbReference>
<dbReference type="Proteomes" id="UP000295382">
    <property type="component" value="Unassembled WGS sequence"/>
</dbReference>
<dbReference type="NCBIfam" id="TIGR00254">
    <property type="entry name" value="GGDEF"/>
    <property type="match status" value="1"/>
</dbReference>
<dbReference type="PROSITE" id="PS50887">
    <property type="entry name" value="GGDEF"/>
    <property type="match status" value="1"/>
</dbReference>
<dbReference type="GO" id="GO:0043709">
    <property type="term" value="P:cell adhesion involved in single-species biofilm formation"/>
    <property type="evidence" value="ECO:0007669"/>
    <property type="project" value="TreeGrafter"/>
</dbReference>
<dbReference type="SUPFAM" id="SSF55073">
    <property type="entry name" value="Nucleotide cyclase"/>
    <property type="match status" value="1"/>
</dbReference>
<feature type="domain" description="GGDEF" evidence="3">
    <location>
        <begin position="204"/>
        <end position="332"/>
    </location>
</feature>
<dbReference type="GO" id="GO:1902201">
    <property type="term" value="P:negative regulation of bacterial-type flagellum-dependent cell motility"/>
    <property type="evidence" value="ECO:0007669"/>
    <property type="project" value="TreeGrafter"/>
</dbReference>
<evidence type="ECO:0000259" key="3">
    <source>
        <dbReference type="PROSITE" id="PS50887"/>
    </source>
</evidence>
<dbReference type="PANTHER" id="PTHR45138:SF9">
    <property type="entry name" value="DIGUANYLATE CYCLASE DGCM-RELATED"/>
    <property type="match status" value="1"/>
</dbReference>
<sequence length="351" mass="39620">MAQTPSMENLLKHLVEITGHRDHNLLDISVISALSDLVGASQARVLEIFRVRDELFVRPRVWLKEGKAVSVDDLADGEQNGEPLADFPALVNCIEKHLDSVEEDTPNGDYALWVPVWLNDKVSTCLHIVNTAPYTHSTKDVMAGILNVYRNFQSLLDYSERDSLTGLLNRKTFDEKFSKMTAYIAPPDSNSANDGERRNSDEAREHWMAMVDIDHFKRINDTFGHLYGDEVLILVANLLRASFRAQDRIFRFGGEEFMILLRSATLDDARRIFERFRASVAQFNFPQVGQVTVSLGFVKISAQTPVVLLGHADQALYYAKTHGRNQVCQYEELVANGLLHSGVSNDSVEFF</sequence>
<dbReference type="InterPro" id="IPR029787">
    <property type="entry name" value="Nucleotide_cyclase"/>
</dbReference>
<name>A0A4R3HXP5_PAULE</name>
<comment type="catalytic activity">
    <reaction evidence="2">
        <text>2 GTP = 3',3'-c-di-GMP + 2 diphosphate</text>
        <dbReference type="Rhea" id="RHEA:24898"/>
        <dbReference type="ChEBI" id="CHEBI:33019"/>
        <dbReference type="ChEBI" id="CHEBI:37565"/>
        <dbReference type="ChEBI" id="CHEBI:58805"/>
        <dbReference type="EC" id="2.7.7.65"/>
    </reaction>
</comment>
<dbReference type="Gene3D" id="3.30.70.270">
    <property type="match status" value="1"/>
</dbReference>
<gene>
    <name evidence="4" type="ORF">EDC30_104196</name>
</gene>